<proteinExistence type="predicted"/>
<keyword evidence="2" id="KW-1185">Reference proteome</keyword>
<comment type="caution">
    <text evidence="1">The sequence shown here is derived from an EMBL/GenBank/DDBJ whole genome shotgun (WGS) entry which is preliminary data.</text>
</comment>
<protein>
    <submittedName>
        <fullName evidence="1">Uncharacterized protein</fullName>
    </submittedName>
</protein>
<dbReference type="Proteomes" id="UP000597613">
    <property type="component" value="Unassembled WGS sequence"/>
</dbReference>
<dbReference type="RefSeq" id="WP_187502424.1">
    <property type="nucleotide sequence ID" value="NZ_CP162536.1"/>
</dbReference>
<reference evidence="1 2" key="1">
    <citation type="submission" date="2020-08" db="EMBL/GenBank/DDBJ databases">
        <title>Putative novel bacterial strains isolated from necrotic wheat leaf tissues caused by Xanthomonas translucens.</title>
        <authorList>
            <person name="Tambong J.T."/>
        </authorList>
    </citation>
    <scope>NUCLEOTIDE SEQUENCE [LARGE SCALE GENOMIC DNA]</scope>
    <source>
        <strain evidence="2">DOAB 1063</strain>
    </source>
</reference>
<name>A0ABR7AJK2_9SPHN</name>
<accession>A0ABR7AJK2</accession>
<sequence>MKLTVLSHGNEPRHAAEFARAARNMIEPDEAEVREFCNRLTGLKGETYMDVCDEVADLALPCGFLHARAFDADDGLELSSAISRTNRPLTPDAKRPRAIEEERTARGDACGHDTQQRGYGRSAVRKTTAPAATLQSVAHLQSTSGLCLSHIERIGSSCI</sequence>
<dbReference type="EMBL" id="JACONT010000003">
    <property type="protein sequence ID" value="MBC3940634.1"/>
    <property type="molecule type" value="Genomic_DNA"/>
</dbReference>
<gene>
    <name evidence="1" type="ORF">H8S47_02905</name>
</gene>
<organism evidence="1 2">
    <name type="scientific">Sphingomonas albertensis</name>
    <dbReference type="NCBI Taxonomy" id="2762591"/>
    <lineage>
        <taxon>Bacteria</taxon>
        <taxon>Pseudomonadati</taxon>
        <taxon>Pseudomonadota</taxon>
        <taxon>Alphaproteobacteria</taxon>
        <taxon>Sphingomonadales</taxon>
        <taxon>Sphingomonadaceae</taxon>
        <taxon>Sphingomonas</taxon>
    </lineage>
</organism>
<evidence type="ECO:0000313" key="1">
    <source>
        <dbReference type="EMBL" id="MBC3940634.1"/>
    </source>
</evidence>
<evidence type="ECO:0000313" key="2">
    <source>
        <dbReference type="Proteomes" id="UP000597613"/>
    </source>
</evidence>